<sequence length="129" mass="15217">MLLQSIHKKFQGTATYEWKASSDEFRENVIQPDMDPKMKAFLEAKMEKIFHKTFLLNFDKNTSVYAQEQVLEVHGDGFVPELSQDGIELSKFKNIQKKKIMVQKEFYGKNIVLNIIVFRIEIFYKYIGI</sequence>
<name>A0A3P3W7G1_9FLAO</name>
<protein>
    <submittedName>
        <fullName evidence="1">Uncharacterized protein</fullName>
    </submittedName>
</protein>
<keyword evidence="2" id="KW-1185">Reference proteome</keyword>
<evidence type="ECO:0000313" key="2">
    <source>
        <dbReference type="Proteomes" id="UP000271937"/>
    </source>
</evidence>
<organism evidence="1 2">
    <name type="scientific">Flavobacterium macacae</name>
    <dbReference type="NCBI Taxonomy" id="2488993"/>
    <lineage>
        <taxon>Bacteria</taxon>
        <taxon>Pseudomonadati</taxon>
        <taxon>Bacteroidota</taxon>
        <taxon>Flavobacteriia</taxon>
        <taxon>Flavobacteriales</taxon>
        <taxon>Flavobacteriaceae</taxon>
        <taxon>Flavobacterium</taxon>
    </lineage>
</organism>
<accession>A0A3P3W7G1</accession>
<evidence type="ECO:0000313" key="1">
    <source>
        <dbReference type="EMBL" id="RRJ91111.1"/>
    </source>
</evidence>
<dbReference type="EMBL" id="RQVR01000009">
    <property type="protein sequence ID" value="RRJ91111.1"/>
    <property type="molecule type" value="Genomic_DNA"/>
</dbReference>
<gene>
    <name evidence="1" type="ORF">EG849_09225</name>
</gene>
<reference evidence="1 2" key="1">
    <citation type="submission" date="2018-11" db="EMBL/GenBank/DDBJ databases">
        <title>Flavobacterium sp. nov., YIM 102600 draft genome.</title>
        <authorList>
            <person name="Li G."/>
            <person name="Jiang Y."/>
        </authorList>
    </citation>
    <scope>NUCLEOTIDE SEQUENCE [LARGE SCALE GENOMIC DNA]</scope>
    <source>
        <strain evidence="1 2">YIM 102600</strain>
    </source>
</reference>
<proteinExistence type="predicted"/>
<dbReference type="Proteomes" id="UP000271937">
    <property type="component" value="Unassembled WGS sequence"/>
</dbReference>
<comment type="caution">
    <text evidence="1">The sequence shown here is derived from an EMBL/GenBank/DDBJ whole genome shotgun (WGS) entry which is preliminary data.</text>
</comment>
<dbReference type="AlphaFoldDB" id="A0A3P3W7G1"/>
<dbReference type="RefSeq" id="WP_233581771.1">
    <property type="nucleotide sequence ID" value="NZ_RQVR01000009.1"/>
</dbReference>